<keyword evidence="2" id="KW-0044">Antibiotic</keyword>
<accession>U6BYF5</accession>
<dbReference type="GO" id="GO:0042742">
    <property type="term" value="P:defense response to bacterium"/>
    <property type="evidence" value="ECO:0007669"/>
    <property type="project" value="UniProtKB-KW"/>
</dbReference>
<evidence type="ECO:0000256" key="3">
    <source>
        <dbReference type="ARBA" id="ARBA00023048"/>
    </source>
</evidence>
<organism evidence="4">
    <name type="scientific">Latilactobacillus sakei</name>
    <name type="common">Lactobacillus sakei</name>
    <dbReference type="NCBI Taxonomy" id="1599"/>
    <lineage>
        <taxon>Bacteria</taxon>
        <taxon>Bacillati</taxon>
        <taxon>Bacillota</taxon>
        <taxon>Bacilli</taxon>
        <taxon>Lactobacillales</taxon>
        <taxon>Lactobacillaceae</taxon>
        <taxon>Latilactobacillus</taxon>
    </lineage>
</organism>
<dbReference type="AlphaFoldDB" id="U6BYF5"/>
<dbReference type="EMBL" id="AB771452">
    <property type="protein sequence ID" value="BAN57368.1"/>
    <property type="molecule type" value="Genomic_DNA"/>
</dbReference>
<protein>
    <submittedName>
        <fullName evidence="4">Sakacin D98a</fullName>
    </submittedName>
</protein>
<keyword evidence="1" id="KW-0929">Antimicrobial</keyword>
<reference evidence="4" key="1">
    <citation type="journal article" date="2013" name="J. Appl. Microbiol.">
        <title>Identification and characterization of novel multiple bacteriocins produced by Lactobacillus sakei D98.</title>
        <authorList>
            <person name="Sawa N."/>
            <person name="Koga S."/>
            <person name="Okamura K."/>
            <person name="Ishibashi N."/>
            <person name="Zendo T."/>
            <person name="Sonomoto K."/>
        </authorList>
    </citation>
    <scope>NUCLEOTIDE SEQUENCE</scope>
    <source>
        <strain evidence="4">D98</strain>
    </source>
</reference>
<name>U6BYF5_LATSK</name>
<proteinExistence type="predicted"/>
<evidence type="ECO:0000313" key="4">
    <source>
        <dbReference type="EMBL" id="BAN57368.1"/>
    </source>
</evidence>
<evidence type="ECO:0000256" key="1">
    <source>
        <dbReference type="ARBA" id="ARBA00022529"/>
    </source>
</evidence>
<evidence type="ECO:0000256" key="2">
    <source>
        <dbReference type="ARBA" id="ARBA00023022"/>
    </source>
</evidence>
<dbReference type="GO" id="GO:0031640">
    <property type="term" value="P:killing of cells of another organism"/>
    <property type="evidence" value="ECO:0007669"/>
    <property type="project" value="UniProtKB-KW"/>
</dbReference>
<dbReference type="InterPro" id="IPR010133">
    <property type="entry name" value="Bacteriocin_signal_seq"/>
</dbReference>
<keyword evidence="3" id="KW-0078">Bacteriocin</keyword>
<dbReference type="NCBIfam" id="TIGR01847">
    <property type="entry name" value="bacteriocin_sig"/>
    <property type="match status" value="1"/>
</dbReference>
<sequence length="57" mass="6279">MEEIIMNKFKELSNLKLKKVSGGSFVGTTIGKIIGHSITHYGNMVSQQHLHKSPING</sequence>